<protein>
    <submittedName>
        <fullName evidence="1">Uncharacterized protein</fullName>
    </submittedName>
</protein>
<organism evidence="1 2">
    <name type="scientific">Lysinibacillus capsici</name>
    <dbReference type="NCBI Taxonomy" id="2115968"/>
    <lineage>
        <taxon>Bacteria</taxon>
        <taxon>Bacillati</taxon>
        <taxon>Bacillota</taxon>
        <taxon>Bacilli</taxon>
        <taxon>Bacillales</taxon>
        <taxon>Bacillaceae</taxon>
        <taxon>Lysinibacillus</taxon>
    </lineage>
</organism>
<accession>A0A2X1A1M0</accession>
<name>A0A2X1A1M0_9BACI</name>
<dbReference type="Proteomes" id="UP000251431">
    <property type="component" value="Unassembled WGS sequence"/>
</dbReference>
<sequence length="52" mass="5928">MTIMLDHLKRKSVISKLNKLGIHSIDGQPLEDVLYSTLLKTLALKHVDQESR</sequence>
<dbReference type="EMBL" id="UAQE01000004">
    <property type="protein sequence ID" value="SPU37877.1"/>
    <property type="molecule type" value="Genomic_DNA"/>
</dbReference>
<evidence type="ECO:0000313" key="1">
    <source>
        <dbReference type="EMBL" id="SPU37877.1"/>
    </source>
</evidence>
<proteinExistence type="predicted"/>
<dbReference type="AlphaFoldDB" id="A0A2X1A1M0"/>
<dbReference type="RefSeq" id="WP_181574688.1">
    <property type="nucleotide sequence ID" value="NZ_UAQE01000004.1"/>
</dbReference>
<evidence type="ECO:0000313" key="2">
    <source>
        <dbReference type="Proteomes" id="UP000251431"/>
    </source>
</evidence>
<reference evidence="1 2" key="1">
    <citation type="submission" date="2018-06" db="EMBL/GenBank/DDBJ databases">
        <authorList>
            <consortium name="Pathogen Informatics"/>
            <person name="Doyle S."/>
        </authorList>
    </citation>
    <scope>NUCLEOTIDE SEQUENCE [LARGE SCALE GENOMIC DNA]</scope>
    <source>
        <strain evidence="1 2">NCTC7582</strain>
    </source>
</reference>
<gene>
    <name evidence="1" type="ORF">NCTC7582_03821</name>
</gene>